<evidence type="ECO:0000256" key="1">
    <source>
        <dbReference type="SAM" id="MobiDB-lite"/>
    </source>
</evidence>
<evidence type="ECO:0000313" key="4">
    <source>
        <dbReference type="Proteomes" id="UP000776650"/>
    </source>
</evidence>
<keyword evidence="2" id="KW-0732">Signal</keyword>
<proteinExistence type="predicted"/>
<feature type="region of interest" description="Disordered" evidence="1">
    <location>
        <begin position="29"/>
        <end position="130"/>
    </location>
</feature>
<dbReference type="EMBL" id="DYXM01000051">
    <property type="protein sequence ID" value="HJE89881.1"/>
    <property type="molecule type" value="Genomic_DNA"/>
</dbReference>
<reference evidence="3" key="1">
    <citation type="journal article" date="2021" name="PeerJ">
        <title>Extensive microbial diversity within the chicken gut microbiome revealed by metagenomics and culture.</title>
        <authorList>
            <person name="Gilroy R."/>
            <person name="Ravi A."/>
            <person name="Getino M."/>
            <person name="Pursley I."/>
            <person name="Horton D.L."/>
            <person name="Alikhan N.F."/>
            <person name="Baker D."/>
            <person name="Gharbi K."/>
            <person name="Hall N."/>
            <person name="Watson M."/>
            <person name="Adriaenssens E.M."/>
            <person name="Foster-Nyarko E."/>
            <person name="Jarju S."/>
            <person name="Secka A."/>
            <person name="Antonio M."/>
            <person name="Oren A."/>
            <person name="Chaudhuri R.R."/>
            <person name="La Ragione R."/>
            <person name="Hildebrand F."/>
            <person name="Pallen M.J."/>
        </authorList>
    </citation>
    <scope>NUCLEOTIDE SEQUENCE</scope>
    <source>
        <strain evidence="3">ChiGjej1B1-18357</strain>
    </source>
</reference>
<evidence type="ECO:0000256" key="2">
    <source>
        <dbReference type="SAM" id="SignalP"/>
    </source>
</evidence>
<comment type="caution">
    <text evidence="3">The sequence shown here is derived from an EMBL/GenBank/DDBJ whole genome shotgun (WGS) entry which is preliminary data.</text>
</comment>
<feature type="compositionally biased region" description="Basic and acidic residues" evidence="1">
    <location>
        <begin position="54"/>
        <end position="65"/>
    </location>
</feature>
<gene>
    <name evidence="3" type="ORF">K8V11_02575</name>
</gene>
<dbReference type="AlphaFoldDB" id="A0A921F1C0"/>
<name>A0A921F1C0_9ACTN</name>
<dbReference type="Proteomes" id="UP000776650">
    <property type="component" value="Unassembled WGS sequence"/>
</dbReference>
<sequence>MASRFSTSTRVAIAAPALVLAAALAACYPPNEKPSENTGEYTLPSYSEPAAAESDAHGEAGHGEEESGDAPVTVTVTEQPGAAGAAAEQQAGGEQQTGGAAQQQMLGQEGAQGAVPGAAGGQQAQVPAGQ</sequence>
<evidence type="ECO:0000313" key="3">
    <source>
        <dbReference type="EMBL" id="HJE89881.1"/>
    </source>
</evidence>
<feature type="chain" id="PRO_5039478089" evidence="2">
    <location>
        <begin position="26"/>
        <end position="130"/>
    </location>
</feature>
<organism evidence="3 4">
    <name type="scientific">Dietzia timorensis</name>
    <dbReference type="NCBI Taxonomy" id="499555"/>
    <lineage>
        <taxon>Bacteria</taxon>
        <taxon>Bacillati</taxon>
        <taxon>Actinomycetota</taxon>
        <taxon>Actinomycetes</taxon>
        <taxon>Mycobacteriales</taxon>
        <taxon>Dietziaceae</taxon>
        <taxon>Dietzia</taxon>
    </lineage>
</organism>
<dbReference type="RefSeq" id="WP_303910651.1">
    <property type="nucleotide sequence ID" value="NZ_DYXM01000051.1"/>
</dbReference>
<feature type="signal peptide" evidence="2">
    <location>
        <begin position="1"/>
        <end position="25"/>
    </location>
</feature>
<accession>A0A921F1C0</accession>
<feature type="compositionally biased region" description="Low complexity" evidence="1">
    <location>
        <begin position="78"/>
        <end position="130"/>
    </location>
</feature>
<dbReference type="PROSITE" id="PS51257">
    <property type="entry name" value="PROKAR_LIPOPROTEIN"/>
    <property type="match status" value="1"/>
</dbReference>
<reference evidence="3" key="2">
    <citation type="submission" date="2021-09" db="EMBL/GenBank/DDBJ databases">
        <authorList>
            <person name="Gilroy R."/>
        </authorList>
    </citation>
    <scope>NUCLEOTIDE SEQUENCE</scope>
    <source>
        <strain evidence="3">ChiGjej1B1-18357</strain>
    </source>
</reference>
<protein>
    <submittedName>
        <fullName evidence="3">Uncharacterized protein</fullName>
    </submittedName>
</protein>